<evidence type="ECO:0000256" key="9">
    <source>
        <dbReference type="HAMAP-Rule" id="MF_00212"/>
    </source>
</evidence>
<evidence type="ECO:0000313" key="12">
    <source>
        <dbReference type="Proteomes" id="UP000461443"/>
    </source>
</evidence>
<evidence type="ECO:0000256" key="2">
    <source>
        <dbReference type="ARBA" id="ARBA00001974"/>
    </source>
</evidence>
<dbReference type="NCBIfam" id="NF003603">
    <property type="entry name" value="PRK05257.1-1"/>
    <property type="match status" value="1"/>
</dbReference>
<sequence>MKEHFIASLCMNMLASSQRQTAANNAPVDLVLIGGGVMSATLGTYLKELEPDWTINMYERLDKTAEESSNGWNNAGTGHAAYCELNYTPEMADGSIDIAKAVSVNESYEVSRQFWAYLVKNNILGEPGTFINNVPHMSFVWGDENVNYLRKRYAALQRSTLFQGMEYTEDSHKIRQWAPMIMEGREPFQKVAATRMTMGTDVNFGELTRQMLDALERRSNVNLHLRHDVLDISRNDDNTWTIKVADLNNNGKQTSVRARHIFIGAGGASLRLLQKSGIPEARGYAGFPVGGKFLVTTRPEVVNGHLAKVYGKASVGAPPMSVPHIDTRMLDGKRTLLFGPYATFSSKFLKSGSWLDLFGSLTLQNLMPMIRVGLDNFGLLGYLVSQSLMSDKKRLSALKEYYPEARLEDWELTDAGQRVQIIKKDAEKGGILQFGTEVVSSADGTLSALLGASPGASTAAPIMLQLLESMFKQQASSAAWRAKLQEMIPTYGRALDGNVEMTNKIRAYTSDILRLTCVEATHGHDASISTGVWDSLPKAI</sequence>
<proteinExistence type="inferred from homology"/>
<dbReference type="Pfam" id="PF06039">
    <property type="entry name" value="Mqo"/>
    <property type="match status" value="1"/>
</dbReference>
<dbReference type="NCBIfam" id="TIGR01320">
    <property type="entry name" value="mal_quin_oxido"/>
    <property type="match status" value="1"/>
</dbReference>
<dbReference type="RefSeq" id="WP_162368463.1">
    <property type="nucleotide sequence ID" value="NZ_WUBS01000021.1"/>
</dbReference>
<dbReference type="HAMAP" id="MF_00212">
    <property type="entry name" value="MQO"/>
    <property type="match status" value="1"/>
</dbReference>
<evidence type="ECO:0000256" key="10">
    <source>
        <dbReference type="SAM" id="SignalP"/>
    </source>
</evidence>
<comment type="pathway">
    <text evidence="3 9">Carbohydrate metabolism; tricarboxylic acid cycle; oxaloacetate from (S)-malate (quinone route): step 1/1.</text>
</comment>
<dbReference type="UniPathway" id="UPA00223">
    <property type="reaction ID" value="UER01008"/>
</dbReference>
<dbReference type="GO" id="GO:0008924">
    <property type="term" value="F:L-malate dehydrogenase (quinone) activity"/>
    <property type="evidence" value="ECO:0007669"/>
    <property type="project" value="UniProtKB-UniRule"/>
</dbReference>
<evidence type="ECO:0000313" key="11">
    <source>
        <dbReference type="EMBL" id="NDL65756.1"/>
    </source>
</evidence>
<dbReference type="NCBIfam" id="NF003605">
    <property type="entry name" value="PRK05257.1-4"/>
    <property type="match status" value="1"/>
</dbReference>
<evidence type="ECO:0000256" key="6">
    <source>
        <dbReference type="ARBA" id="ARBA00022630"/>
    </source>
</evidence>
<dbReference type="AlphaFoldDB" id="A0A845SSC3"/>
<dbReference type="NCBIfam" id="NF003611">
    <property type="entry name" value="PRK05257.3-2"/>
    <property type="match status" value="1"/>
</dbReference>
<evidence type="ECO:0000256" key="5">
    <source>
        <dbReference type="ARBA" id="ARBA00022532"/>
    </source>
</evidence>
<gene>
    <name evidence="9 11" type="primary">mqo</name>
    <name evidence="11" type="ORF">GRH90_23765</name>
</gene>
<protein>
    <recommendedName>
        <fullName evidence="9">Probable malate:quinone oxidoreductase</fullName>
        <ecNumber evidence="9">1.1.5.4</ecNumber>
    </recommendedName>
    <alternativeName>
        <fullName evidence="9">MQO</fullName>
    </alternativeName>
    <alternativeName>
        <fullName evidence="9">Malate dehydrogenase [quinone]</fullName>
    </alternativeName>
</protein>
<reference evidence="11 12" key="2">
    <citation type="submission" date="2020-02" db="EMBL/GenBank/DDBJ databases">
        <title>The new genus of Enterobacteriales.</title>
        <authorList>
            <person name="Kim I.S."/>
        </authorList>
    </citation>
    <scope>NUCLEOTIDE SEQUENCE [LARGE SCALE GENOMIC DNA]</scope>
    <source>
        <strain evidence="11 12">SAP-6</strain>
    </source>
</reference>
<organism evidence="11 12">
    <name type="scientific">Acerihabitans arboris</name>
    <dbReference type="NCBI Taxonomy" id="2691583"/>
    <lineage>
        <taxon>Bacteria</taxon>
        <taxon>Pseudomonadati</taxon>
        <taxon>Pseudomonadota</taxon>
        <taxon>Gammaproteobacteria</taxon>
        <taxon>Enterobacterales</taxon>
        <taxon>Pectobacteriaceae</taxon>
        <taxon>Acerihabitans</taxon>
    </lineage>
</organism>
<dbReference type="NCBIfam" id="NF003609">
    <property type="entry name" value="PRK05257.2-5"/>
    <property type="match status" value="1"/>
</dbReference>
<dbReference type="InterPro" id="IPR006231">
    <property type="entry name" value="MQO"/>
</dbReference>
<accession>A0A845SSC3</accession>
<evidence type="ECO:0000256" key="8">
    <source>
        <dbReference type="ARBA" id="ARBA00023002"/>
    </source>
</evidence>
<keyword evidence="10" id="KW-0732">Signal</keyword>
<comment type="cofactor">
    <cofactor evidence="2 9">
        <name>FAD</name>
        <dbReference type="ChEBI" id="CHEBI:57692"/>
    </cofactor>
</comment>
<evidence type="ECO:0000256" key="4">
    <source>
        <dbReference type="ARBA" id="ARBA00006389"/>
    </source>
</evidence>
<dbReference type="PANTHER" id="PTHR43104">
    <property type="entry name" value="L-2-HYDROXYGLUTARATE DEHYDROGENASE, MITOCHONDRIAL"/>
    <property type="match status" value="1"/>
</dbReference>
<dbReference type="GO" id="GO:0006099">
    <property type="term" value="P:tricarboxylic acid cycle"/>
    <property type="evidence" value="ECO:0007669"/>
    <property type="project" value="UniProtKB-UniRule"/>
</dbReference>
<dbReference type="InterPro" id="IPR036188">
    <property type="entry name" value="FAD/NAD-bd_sf"/>
</dbReference>
<dbReference type="Gene3D" id="3.50.50.60">
    <property type="entry name" value="FAD/NAD(P)-binding domain"/>
    <property type="match status" value="1"/>
</dbReference>
<dbReference type="EMBL" id="WUBS01000021">
    <property type="protein sequence ID" value="NDL65756.1"/>
    <property type="molecule type" value="Genomic_DNA"/>
</dbReference>
<dbReference type="GO" id="GO:0047545">
    <property type="term" value="F:(S)-2-hydroxyglutarate dehydrogenase activity"/>
    <property type="evidence" value="ECO:0007669"/>
    <property type="project" value="TreeGrafter"/>
</dbReference>
<comment type="catalytic activity">
    <reaction evidence="1 9">
        <text>(S)-malate + a quinone = a quinol + oxaloacetate</text>
        <dbReference type="Rhea" id="RHEA:46012"/>
        <dbReference type="ChEBI" id="CHEBI:15589"/>
        <dbReference type="ChEBI" id="CHEBI:16452"/>
        <dbReference type="ChEBI" id="CHEBI:24646"/>
        <dbReference type="ChEBI" id="CHEBI:132124"/>
        <dbReference type="EC" id="1.1.5.4"/>
    </reaction>
</comment>
<dbReference type="PANTHER" id="PTHR43104:SF2">
    <property type="entry name" value="L-2-HYDROXYGLUTARATE DEHYDROGENASE, MITOCHONDRIAL"/>
    <property type="match status" value="1"/>
</dbReference>
<keyword evidence="7 9" id="KW-0274">FAD</keyword>
<feature type="chain" id="PRO_5032554608" description="Probable malate:quinone oxidoreductase" evidence="10">
    <location>
        <begin position="23"/>
        <end position="540"/>
    </location>
</feature>
<comment type="similarity">
    <text evidence="4 9">Belongs to the MQO family.</text>
</comment>
<dbReference type="NCBIfam" id="NF003606">
    <property type="entry name" value="PRK05257.2-1"/>
    <property type="match status" value="1"/>
</dbReference>
<evidence type="ECO:0000256" key="7">
    <source>
        <dbReference type="ARBA" id="ARBA00022827"/>
    </source>
</evidence>
<feature type="signal peptide" evidence="10">
    <location>
        <begin position="1"/>
        <end position="22"/>
    </location>
</feature>
<dbReference type="Proteomes" id="UP000461443">
    <property type="component" value="Unassembled WGS sequence"/>
</dbReference>
<dbReference type="SUPFAM" id="SSF51905">
    <property type="entry name" value="FAD/NAD(P)-binding domain"/>
    <property type="match status" value="1"/>
</dbReference>
<reference evidence="11 12" key="1">
    <citation type="submission" date="2019-12" db="EMBL/GenBank/DDBJ databases">
        <authorList>
            <person name="Lee S.D."/>
        </authorList>
    </citation>
    <scope>NUCLEOTIDE SEQUENCE [LARGE SCALE GENOMIC DNA]</scope>
    <source>
        <strain evidence="11 12">SAP-6</strain>
    </source>
</reference>
<evidence type="ECO:0000256" key="1">
    <source>
        <dbReference type="ARBA" id="ARBA00001139"/>
    </source>
</evidence>
<comment type="caution">
    <text evidence="11">The sequence shown here is derived from an EMBL/GenBank/DDBJ whole genome shotgun (WGS) entry which is preliminary data.</text>
</comment>
<keyword evidence="6 9" id="KW-0285">Flavoprotein</keyword>
<keyword evidence="12" id="KW-1185">Reference proteome</keyword>
<name>A0A845SSC3_9GAMM</name>
<keyword evidence="8 9" id="KW-0560">Oxidoreductase</keyword>
<dbReference type="NCBIfam" id="NF009875">
    <property type="entry name" value="PRK13339.1"/>
    <property type="match status" value="1"/>
</dbReference>
<evidence type="ECO:0000256" key="3">
    <source>
        <dbReference type="ARBA" id="ARBA00005012"/>
    </source>
</evidence>
<dbReference type="EC" id="1.1.5.4" evidence="9"/>
<keyword evidence="5 9" id="KW-0816">Tricarboxylic acid cycle</keyword>